<evidence type="ECO:0000313" key="1">
    <source>
        <dbReference type="EMBL" id="KAI4298372.1"/>
    </source>
</evidence>
<protein>
    <submittedName>
        <fullName evidence="1">Uncharacterized protein</fullName>
    </submittedName>
</protein>
<name>A0ACB9KM12_BAUVA</name>
<proteinExistence type="predicted"/>
<sequence>MEALKKVLVVGLVLAFAIVGFEPMLANGFTGTFCGMTKDGLDACKPCVRKENPTPPSPACCSALKKADFECLCRNKEVAVFYGVDLEEAMKLPGKCHINKSDQCN</sequence>
<organism evidence="1 2">
    <name type="scientific">Bauhinia variegata</name>
    <name type="common">Purple orchid tree</name>
    <name type="synonym">Phanera variegata</name>
    <dbReference type="NCBI Taxonomy" id="167791"/>
    <lineage>
        <taxon>Eukaryota</taxon>
        <taxon>Viridiplantae</taxon>
        <taxon>Streptophyta</taxon>
        <taxon>Embryophyta</taxon>
        <taxon>Tracheophyta</taxon>
        <taxon>Spermatophyta</taxon>
        <taxon>Magnoliopsida</taxon>
        <taxon>eudicotyledons</taxon>
        <taxon>Gunneridae</taxon>
        <taxon>Pentapetalae</taxon>
        <taxon>rosids</taxon>
        <taxon>fabids</taxon>
        <taxon>Fabales</taxon>
        <taxon>Fabaceae</taxon>
        <taxon>Cercidoideae</taxon>
        <taxon>Cercideae</taxon>
        <taxon>Bauhiniinae</taxon>
        <taxon>Bauhinia</taxon>
    </lineage>
</organism>
<reference evidence="1 2" key="1">
    <citation type="journal article" date="2022" name="DNA Res.">
        <title>Chromosomal-level genome assembly of the orchid tree Bauhinia variegata (Leguminosae; Cercidoideae) supports the allotetraploid origin hypothesis of Bauhinia.</title>
        <authorList>
            <person name="Zhong Y."/>
            <person name="Chen Y."/>
            <person name="Zheng D."/>
            <person name="Pang J."/>
            <person name="Liu Y."/>
            <person name="Luo S."/>
            <person name="Meng S."/>
            <person name="Qian L."/>
            <person name="Wei D."/>
            <person name="Dai S."/>
            <person name="Zhou R."/>
        </authorList>
    </citation>
    <scope>NUCLEOTIDE SEQUENCE [LARGE SCALE GENOMIC DNA]</scope>
    <source>
        <strain evidence="1">BV-YZ2020</strain>
    </source>
</reference>
<accession>A0ACB9KM12</accession>
<dbReference type="Proteomes" id="UP000828941">
    <property type="component" value="Chromosome 13"/>
</dbReference>
<keyword evidence="2" id="KW-1185">Reference proteome</keyword>
<comment type="caution">
    <text evidence="1">The sequence shown here is derived from an EMBL/GenBank/DDBJ whole genome shotgun (WGS) entry which is preliminary data.</text>
</comment>
<evidence type="ECO:0000313" key="2">
    <source>
        <dbReference type="Proteomes" id="UP000828941"/>
    </source>
</evidence>
<dbReference type="EMBL" id="CM039438">
    <property type="protein sequence ID" value="KAI4298372.1"/>
    <property type="molecule type" value="Genomic_DNA"/>
</dbReference>
<gene>
    <name evidence="1" type="ORF">L6164_031943</name>
</gene>